<dbReference type="PANTHER" id="PTHR42928:SF5">
    <property type="entry name" value="BLR1237 PROTEIN"/>
    <property type="match status" value="1"/>
</dbReference>
<dbReference type="Gene3D" id="3.40.190.10">
    <property type="entry name" value="Periplasmic binding protein-like II"/>
    <property type="match status" value="1"/>
</dbReference>
<evidence type="ECO:0000256" key="2">
    <source>
        <dbReference type="SAM" id="SignalP"/>
    </source>
</evidence>
<dbReference type="SUPFAM" id="SSF53850">
    <property type="entry name" value="Periplasmic binding protein-like II"/>
    <property type="match status" value="1"/>
</dbReference>
<dbReference type="PANTHER" id="PTHR42928">
    <property type="entry name" value="TRICARBOXYLATE-BINDING PROTEIN"/>
    <property type="match status" value="1"/>
</dbReference>
<dbReference type="AlphaFoldDB" id="A6F543"/>
<gene>
    <name evidence="3" type="ORF">MDG893_15327</name>
</gene>
<dbReference type="CDD" id="cd07012">
    <property type="entry name" value="PBP2_Bug_TTT"/>
    <property type="match status" value="1"/>
</dbReference>
<evidence type="ECO:0000256" key="1">
    <source>
        <dbReference type="ARBA" id="ARBA00006987"/>
    </source>
</evidence>
<feature type="chain" id="PRO_5002692768" evidence="2">
    <location>
        <begin position="24"/>
        <end position="321"/>
    </location>
</feature>
<dbReference type="OrthoDB" id="5171643at2"/>
<dbReference type="Proteomes" id="UP000005856">
    <property type="component" value="Unassembled WGS sequence"/>
</dbReference>
<feature type="signal peptide" evidence="2">
    <location>
        <begin position="1"/>
        <end position="23"/>
    </location>
</feature>
<protein>
    <submittedName>
        <fullName evidence="3">Uncharacterized protein</fullName>
    </submittedName>
</protein>
<dbReference type="PIRSF" id="PIRSF017082">
    <property type="entry name" value="YflP"/>
    <property type="match status" value="1"/>
</dbReference>
<dbReference type="EMBL" id="ABCP01000052">
    <property type="protein sequence ID" value="EDM46117.1"/>
    <property type="molecule type" value="Genomic_DNA"/>
</dbReference>
<sequence length="321" mass="34250">MKLTTKILSLLLLAFGLSLNAHAFPDEDVSIVIPYSPGGGFDRAVRAFAPQFGEHLGGEVNVLPRNVPGAGGRRGTTMVYRADPDGYTIGIINLPGFALPRILGEPAEYDLREMTWIGRIEAQAYVLLVSGSSDITSVEDLRQLDEITFTSTGYGSTVLAATQIVASALGLQKKNPIYLAGYSGTSDSLVALVRGDGNAAMAPISSAAKYVESGDLRALAVTGDSSPLEGVPTFAEAGYSELTPLDLQRALAGPPDMDPEVVKVLREAFDKTVKDPKFLDAAQKARMDVVPLDGDATAKSFKESFEFYEKFKADLRNPNAL</sequence>
<dbReference type="RefSeq" id="WP_007155377.1">
    <property type="nucleotide sequence ID" value="NZ_ABCP01000052.1"/>
</dbReference>
<dbReference type="eggNOG" id="COG3181">
    <property type="taxonomic scope" value="Bacteria"/>
</dbReference>
<evidence type="ECO:0000313" key="4">
    <source>
        <dbReference type="Proteomes" id="UP000005856"/>
    </source>
</evidence>
<proteinExistence type="inferred from homology"/>
<dbReference type="InterPro" id="IPR005064">
    <property type="entry name" value="BUG"/>
</dbReference>
<dbReference type="STRING" id="443152.MDG893_15327"/>
<dbReference type="Gene3D" id="3.40.190.150">
    <property type="entry name" value="Bordetella uptake gene, domain 1"/>
    <property type="match status" value="1"/>
</dbReference>
<comment type="similarity">
    <text evidence="1">Belongs to the UPF0065 (bug) family.</text>
</comment>
<evidence type="ECO:0000313" key="3">
    <source>
        <dbReference type="EMBL" id="EDM46117.1"/>
    </source>
</evidence>
<dbReference type="Pfam" id="PF03401">
    <property type="entry name" value="TctC"/>
    <property type="match status" value="1"/>
</dbReference>
<organism evidence="3 4">
    <name type="scientific">Marinobacter algicola DG893</name>
    <dbReference type="NCBI Taxonomy" id="443152"/>
    <lineage>
        <taxon>Bacteria</taxon>
        <taxon>Pseudomonadati</taxon>
        <taxon>Pseudomonadota</taxon>
        <taxon>Gammaproteobacteria</taxon>
        <taxon>Pseudomonadales</taxon>
        <taxon>Marinobacteraceae</taxon>
        <taxon>Marinobacter</taxon>
    </lineage>
</organism>
<keyword evidence="4" id="KW-1185">Reference proteome</keyword>
<accession>A6F543</accession>
<comment type="caution">
    <text evidence="3">The sequence shown here is derived from an EMBL/GenBank/DDBJ whole genome shotgun (WGS) entry which is preliminary data.</text>
</comment>
<reference evidence="3 4" key="1">
    <citation type="submission" date="2007-06" db="EMBL/GenBank/DDBJ databases">
        <authorList>
            <person name="Green D."/>
            <person name="Ferriera S."/>
            <person name="Johnson J."/>
            <person name="Kravitz S."/>
            <person name="Beeson K."/>
            <person name="Sutton G."/>
            <person name="Rogers Y.-H."/>
            <person name="Friedman R."/>
            <person name="Frazier M."/>
            <person name="Venter J.C."/>
        </authorList>
    </citation>
    <scope>NUCLEOTIDE SEQUENCE [LARGE SCALE GENOMIC DNA]</scope>
    <source>
        <strain evidence="3 4">DG893</strain>
    </source>
</reference>
<dbReference type="InterPro" id="IPR042100">
    <property type="entry name" value="Bug_dom1"/>
</dbReference>
<name>A6F543_9GAMM</name>
<keyword evidence="2" id="KW-0732">Signal</keyword>